<keyword evidence="13" id="KW-1185">Reference proteome</keyword>
<dbReference type="PROSITE" id="PS50011">
    <property type="entry name" value="PROTEIN_KINASE_DOM"/>
    <property type="match status" value="1"/>
</dbReference>
<evidence type="ECO:0000259" key="11">
    <source>
        <dbReference type="PROSITE" id="PS50011"/>
    </source>
</evidence>
<keyword evidence="3" id="KW-0472">Membrane</keyword>
<comment type="catalytic activity">
    <reaction evidence="8">
        <text>L-threonyl-[protein] + ATP = O-phospho-L-threonyl-[protein] + ADP + H(+)</text>
        <dbReference type="Rhea" id="RHEA:46608"/>
        <dbReference type="Rhea" id="RHEA-COMP:11060"/>
        <dbReference type="Rhea" id="RHEA-COMP:11605"/>
        <dbReference type="ChEBI" id="CHEBI:15378"/>
        <dbReference type="ChEBI" id="CHEBI:30013"/>
        <dbReference type="ChEBI" id="CHEBI:30616"/>
        <dbReference type="ChEBI" id="CHEBI:61977"/>
        <dbReference type="ChEBI" id="CHEBI:456216"/>
        <dbReference type="EC" id="2.7.11.1"/>
    </reaction>
</comment>
<feature type="region of interest" description="Disordered" evidence="10">
    <location>
        <begin position="67"/>
        <end position="87"/>
    </location>
</feature>
<comment type="catalytic activity">
    <reaction evidence="9">
        <text>L-seryl-[protein] + ATP = O-phospho-L-seryl-[protein] + ADP + H(+)</text>
        <dbReference type="Rhea" id="RHEA:17989"/>
        <dbReference type="Rhea" id="RHEA-COMP:9863"/>
        <dbReference type="Rhea" id="RHEA-COMP:11604"/>
        <dbReference type="ChEBI" id="CHEBI:15378"/>
        <dbReference type="ChEBI" id="CHEBI:29999"/>
        <dbReference type="ChEBI" id="CHEBI:30616"/>
        <dbReference type="ChEBI" id="CHEBI:83421"/>
        <dbReference type="ChEBI" id="CHEBI:456216"/>
        <dbReference type="EC" id="2.7.11.1"/>
    </reaction>
</comment>
<dbReference type="InterPro" id="IPR008271">
    <property type="entry name" value="Ser/Thr_kinase_AS"/>
</dbReference>
<name>A0A3Q7HGM2_SOLLC</name>
<dbReference type="GO" id="GO:0005886">
    <property type="term" value="C:plasma membrane"/>
    <property type="evidence" value="ECO:0007669"/>
    <property type="project" value="UniProtKB-SubCell"/>
</dbReference>
<dbReference type="GO" id="GO:0004674">
    <property type="term" value="F:protein serine/threonine kinase activity"/>
    <property type="evidence" value="ECO:0007669"/>
    <property type="project" value="UniProtKB-EC"/>
</dbReference>
<dbReference type="Pfam" id="PF07714">
    <property type="entry name" value="PK_Tyr_Ser-Thr"/>
    <property type="match status" value="1"/>
</dbReference>
<feature type="domain" description="Protein kinase" evidence="11">
    <location>
        <begin position="109"/>
        <end position="410"/>
    </location>
</feature>
<evidence type="ECO:0000256" key="5">
    <source>
        <dbReference type="ARBA" id="ARBA00022741"/>
    </source>
</evidence>
<dbReference type="SMR" id="A0A3Q7HGM2"/>
<dbReference type="Gramene" id="Solyc05g053930.3.1">
    <property type="protein sequence ID" value="Solyc05g053930.3.1"/>
    <property type="gene ID" value="Solyc05g053930.3"/>
</dbReference>
<accession>A0A3Q7HGM2</accession>
<sequence>MGICLSNQIKAETTFYTVSGKFALSLEISSDFFLLLDVLLILLLTVFCWHCKWIVLGLDSRNVSGNGTDISNSNSKHSPTTPRSEGEILQSSNLRSFTLSELRSATRNFHRDSVVVEGGFGSVFKGWVDEHTLAASMPGTGIVIAVKNLDQEGWQGHREWLAEINYLGQLHHPNLENLIGYCLEEDHRLLVYEYRPEGSMENHLFRRGSYYQPLSWSLRMKVALGAARGLAFLHNAEIKVIYRDFKTSNILLDSDYNAKLSDFGLARDGPVGDQSHVSTRVVGTYGYAAPEYLATGLSPCYPIPFSSSQSDGHLTAKSDVYSFGVVLLEILSGKKAIDKNRPMGEHNLVDWAKPYLTSKLRVSRVLDARLEGQYSLSHALKVAILSFQCISTEPKSRPTMDEVVTALEQLQQSKDVAKNDKKVRQVNQHSQSSFAFKKSCKSSTEETPAESNYPRPSLSFLS</sequence>
<evidence type="ECO:0000313" key="13">
    <source>
        <dbReference type="Proteomes" id="UP000004994"/>
    </source>
</evidence>
<evidence type="ECO:0000256" key="10">
    <source>
        <dbReference type="SAM" id="MobiDB-lite"/>
    </source>
</evidence>
<keyword evidence="5" id="KW-0547">Nucleotide-binding</keyword>
<keyword evidence="4" id="KW-0808">Transferase</keyword>
<dbReference type="InterPro" id="IPR050823">
    <property type="entry name" value="Plant_Ser_Thr_Prot_Kinase"/>
</dbReference>
<dbReference type="InterPro" id="IPR011009">
    <property type="entry name" value="Kinase-like_dom_sf"/>
</dbReference>
<proteinExistence type="predicted"/>
<evidence type="ECO:0000256" key="7">
    <source>
        <dbReference type="ARBA" id="ARBA00022840"/>
    </source>
</evidence>
<dbReference type="OMA" id="MGICWSI"/>
<protein>
    <recommendedName>
        <fullName evidence="2">non-specific serine/threonine protein kinase</fullName>
        <ecNumber evidence="2">2.7.11.1</ecNumber>
    </recommendedName>
</protein>
<evidence type="ECO:0000256" key="3">
    <source>
        <dbReference type="ARBA" id="ARBA00022475"/>
    </source>
</evidence>
<dbReference type="SUPFAM" id="SSF56112">
    <property type="entry name" value="Protein kinase-like (PK-like)"/>
    <property type="match status" value="1"/>
</dbReference>
<evidence type="ECO:0000256" key="9">
    <source>
        <dbReference type="ARBA" id="ARBA00048679"/>
    </source>
</evidence>
<dbReference type="InterPro" id="IPR001245">
    <property type="entry name" value="Ser-Thr/Tyr_kinase_cat_dom"/>
</dbReference>
<organism evidence="12">
    <name type="scientific">Solanum lycopersicum</name>
    <name type="common">Tomato</name>
    <name type="synonym">Lycopersicon esculentum</name>
    <dbReference type="NCBI Taxonomy" id="4081"/>
    <lineage>
        <taxon>Eukaryota</taxon>
        <taxon>Viridiplantae</taxon>
        <taxon>Streptophyta</taxon>
        <taxon>Embryophyta</taxon>
        <taxon>Tracheophyta</taxon>
        <taxon>Spermatophyta</taxon>
        <taxon>Magnoliopsida</taxon>
        <taxon>eudicotyledons</taxon>
        <taxon>Gunneridae</taxon>
        <taxon>Pentapetalae</taxon>
        <taxon>asterids</taxon>
        <taxon>lamiids</taxon>
        <taxon>Solanales</taxon>
        <taxon>Solanaceae</taxon>
        <taxon>Solanoideae</taxon>
        <taxon>Solaneae</taxon>
        <taxon>Solanum</taxon>
        <taxon>Solanum subgen. Lycopersicon</taxon>
    </lineage>
</organism>
<dbReference type="EnsemblPlants" id="Solyc05g053930.3.1">
    <property type="protein sequence ID" value="Solyc05g053930.3.1"/>
    <property type="gene ID" value="Solyc05g053930.3"/>
</dbReference>
<keyword evidence="7" id="KW-0067">ATP-binding</keyword>
<dbReference type="FunFam" id="1.10.510.10:FF:000095">
    <property type="entry name" value="protein STRUBBELIG-RECEPTOR FAMILY 8"/>
    <property type="match status" value="1"/>
</dbReference>
<keyword evidence="6" id="KW-0418">Kinase</keyword>
<evidence type="ECO:0000256" key="1">
    <source>
        <dbReference type="ARBA" id="ARBA00004236"/>
    </source>
</evidence>
<dbReference type="PANTHER" id="PTHR45621">
    <property type="entry name" value="OS01G0588500 PROTEIN-RELATED"/>
    <property type="match status" value="1"/>
</dbReference>
<dbReference type="InParanoid" id="A0A3Q7HGM2"/>
<dbReference type="InterPro" id="IPR000719">
    <property type="entry name" value="Prot_kinase_dom"/>
</dbReference>
<evidence type="ECO:0000256" key="4">
    <source>
        <dbReference type="ARBA" id="ARBA00022679"/>
    </source>
</evidence>
<evidence type="ECO:0000256" key="6">
    <source>
        <dbReference type="ARBA" id="ARBA00022777"/>
    </source>
</evidence>
<dbReference type="FunFam" id="3.30.200.20:FF:000228">
    <property type="entry name" value="Serine/threonine-protein kinase BIK1"/>
    <property type="match status" value="1"/>
</dbReference>
<reference evidence="12" key="2">
    <citation type="submission" date="2019-01" db="UniProtKB">
        <authorList>
            <consortium name="EnsemblPlants"/>
        </authorList>
    </citation>
    <scope>IDENTIFICATION</scope>
    <source>
        <strain evidence="12">cv. Heinz 1706</strain>
    </source>
</reference>
<comment type="subcellular location">
    <subcellularLocation>
        <location evidence="1">Cell membrane</location>
    </subcellularLocation>
</comment>
<dbReference type="GO" id="GO:0005524">
    <property type="term" value="F:ATP binding"/>
    <property type="evidence" value="ECO:0007669"/>
    <property type="project" value="UniProtKB-KW"/>
</dbReference>
<dbReference type="PROSITE" id="PS00108">
    <property type="entry name" value="PROTEIN_KINASE_ST"/>
    <property type="match status" value="1"/>
</dbReference>
<evidence type="ECO:0000256" key="8">
    <source>
        <dbReference type="ARBA" id="ARBA00047899"/>
    </source>
</evidence>
<evidence type="ECO:0000313" key="12">
    <source>
        <dbReference type="EnsemblPlants" id="Solyc05g053930.3.1"/>
    </source>
</evidence>
<reference evidence="12" key="1">
    <citation type="journal article" date="2012" name="Nature">
        <title>The tomato genome sequence provides insights into fleshy fruit evolution.</title>
        <authorList>
            <consortium name="Tomato Genome Consortium"/>
        </authorList>
    </citation>
    <scope>NUCLEOTIDE SEQUENCE [LARGE SCALE GENOMIC DNA]</scope>
    <source>
        <strain evidence="12">cv. Heinz 1706</strain>
    </source>
</reference>
<dbReference type="Proteomes" id="UP000004994">
    <property type="component" value="Chromosome 5"/>
</dbReference>
<dbReference type="EC" id="2.7.11.1" evidence="2"/>
<evidence type="ECO:0000256" key="2">
    <source>
        <dbReference type="ARBA" id="ARBA00012513"/>
    </source>
</evidence>
<dbReference type="Gene3D" id="1.10.510.10">
    <property type="entry name" value="Transferase(Phosphotransferase) domain 1"/>
    <property type="match status" value="1"/>
</dbReference>
<keyword evidence="3" id="KW-1003">Cell membrane</keyword>
<dbReference type="AlphaFoldDB" id="A0A3Q7HGM2"/>
<dbReference type="Gene3D" id="3.30.200.20">
    <property type="entry name" value="Phosphorylase Kinase, domain 1"/>
    <property type="match status" value="1"/>
</dbReference>
<feature type="region of interest" description="Disordered" evidence="10">
    <location>
        <begin position="416"/>
        <end position="462"/>
    </location>
</feature>